<feature type="coiled-coil region" evidence="1">
    <location>
        <begin position="12"/>
        <end position="39"/>
    </location>
</feature>
<keyword evidence="1" id="KW-0175">Coiled coil</keyword>
<dbReference type="AlphaFoldDB" id="A0A9P0A8H7"/>
<accession>A0A9P0A8H7</accession>
<feature type="region of interest" description="Disordered" evidence="2">
    <location>
        <begin position="227"/>
        <end position="290"/>
    </location>
</feature>
<protein>
    <recommendedName>
        <fullName evidence="5">Retrotransposon gag domain-containing protein</fullName>
    </recommendedName>
</protein>
<organism evidence="3 4">
    <name type="scientific">Bemisia tabaci</name>
    <name type="common">Sweetpotato whitefly</name>
    <name type="synonym">Aleurodes tabaci</name>
    <dbReference type="NCBI Taxonomy" id="7038"/>
    <lineage>
        <taxon>Eukaryota</taxon>
        <taxon>Metazoa</taxon>
        <taxon>Ecdysozoa</taxon>
        <taxon>Arthropoda</taxon>
        <taxon>Hexapoda</taxon>
        <taxon>Insecta</taxon>
        <taxon>Pterygota</taxon>
        <taxon>Neoptera</taxon>
        <taxon>Paraneoptera</taxon>
        <taxon>Hemiptera</taxon>
        <taxon>Sternorrhyncha</taxon>
        <taxon>Aleyrodoidea</taxon>
        <taxon>Aleyrodidae</taxon>
        <taxon>Aleyrodinae</taxon>
        <taxon>Bemisia</taxon>
    </lineage>
</organism>
<evidence type="ECO:0008006" key="5">
    <source>
        <dbReference type="Google" id="ProtNLM"/>
    </source>
</evidence>
<evidence type="ECO:0000256" key="1">
    <source>
        <dbReference type="SAM" id="Coils"/>
    </source>
</evidence>
<reference evidence="3" key="1">
    <citation type="submission" date="2021-12" db="EMBL/GenBank/DDBJ databases">
        <authorList>
            <person name="King R."/>
        </authorList>
    </citation>
    <scope>NUCLEOTIDE SEQUENCE</scope>
</reference>
<sequence length="348" mass="40496">MPQEQLAMNQTIQDMHAMITELSNKIQNLEAEKFQNRQQCPYEKTMINFLSTIPEFDGNCPQTLPNFIRTCDEAVTLFWNNEYQLQNRIMMNKFISKLKGSAAEMIAYREFITWDSLKKFLLEFYGDRENAATLMFRSANVKQTPQESATTFLNKIISTANKALNHLQTYDSEMTAKELLENYFLHLSLENIKEPLASHLKARDPKTLGEVQNLLCNVFPQYDAKFHTNETPTTSKESPRFPNPTRFQKPFIKSNFQNQPSPQSQNQNFPTPSRKPNLPNNDPIPMSGVSRPFFRNNQFNLSDQPVEDPFEINEIPPENDFVEEIILYKEKSMMNLKIFRVLISVKLI</sequence>
<name>A0A9P0A8H7_BEMTA</name>
<evidence type="ECO:0000256" key="2">
    <source>
        <dbReference type="SAM" id="MobiDB-lite"/>
    </source>
</evidence>
<feature type="compositionally biased region" description="Low complexity" evidence="2">
    <location>
        <begin position="254"/>
        <end position="272"/>
    </location>
</feature>
<keyword evidence="4" id="KW-1185">Reference proteome</keyword>
<gene>
    <name evidence="3" type="ORF">BEMITA_LOCUS6023</name>
</gene>
<dbReference type="EMBL" id="OU963864">
    <property type="protein sequence ID" value="CAH0386961.1"/>
    <property type="molecule type" value="Genomic_DNA"/>
</dbReference>
<proteinExistence type="predicted"/>
<dbReference type="Proteomes" id="UP001152759">
    <property type="component" value="Chromosome 3"/>
</dbReference>
<evidence type="ECO:0000313" key="3">
    <source>
        <dbReference type="EMBL" id="CAH0386961.1"/>
    </source>
</evidence>
<evidence type="ECO:0000313" key="4">
    <source>
        <dbReference type="Proteomes" id="UP001152759"/>
    </source>
</evidence>